<feature type="chain" id="PRO_5047504705" evidence="5">
    <location>
        <begin position="21"/>
        <end position="547"/>
    </location>
</feature>
<dbReference type="InterPro" id="IPR051544">
    <property type="entry name" value="TPS_OM_transporter"/>
</dbReference>
<evidence type="ECO:0000256" key="4">
    <source>
        <dbReference type="SAM" id="MobiDB-lite"/>
    </source>
</evidence>
<keyword evidence="5" id="KW-0732">Signal</keyword>
<feature type="signal peptide" evidence="5">
    <location>
        <begin position="1"/>
        <end position="20"/>
    </location>
</feature>
<feature type="region of interest" description="Disordered" evidence="4">
    <location>
        <begin position="22"/>
        <end position="58"/>
    </location>
</feature>
<dbReference type="Gene3D" id="3.10.20.310">
    <property type="entry name" value="membrane protein fhac"/>
    <property type="match status" value="1"/>
</dbReference>
<evidence type="ECO:0000313" key="8">
    <source>
        <dbReference type="EMBL" id="NIJ24612.1"/>
    </source>
</evidence>
<name>A0ABX0U5T3_9SPHN</name>
<dbReference type="Gene3D" id="2.40.160.50">
    <property type="entry name" value="membrane protein fhac: a member of the omp85/tpsb transporter family"/>
    <property type="match status" value="1"/>
</dbReference>
<keyword evidence="3" id="KW-0998">Cell outer membrane</keyword>
<comment type="caution">
    <text evidence="8">The sequence shown here is derived from an EMBL/GenBank/DDBJ whole genome shotgun (WGS) entry which is preliminary data.</text>
</comment>
<keyword evidence="9" id="KW-1185">Reference proteome</keyword>
<protein>
    <submittedName>
        <fullName evidence="8">Hemolysin activation/secretion protein</fullName>
    </submittedName>
</protein>
<dbReference type="InterPro" id="IPR005565">
    <property type="entry name" value="Hemolysn_activator_HlyB_C"/>
</dbReference>
<dbReference type="Pfam" id="PF03865">
    <property type="entry name" value="ShlB"/>
    <property type="match status" value="1"/>
</dbReference>
<proteinExistence type="predicted"/>
<dbReference type="EMBL" id="JAASQP010000001">
    <property type="protein sequence ID" value="NIJ24612.1"/>
    <property type="molecule type" value="Genomic_DNA"/>
</dbReference>
<evidence type="ECO:0000256" key="3">
    <source>
        <dbReference type="ARBA" id="ARBA00023237"/>
    </source>
</evidence>
<dbReference type="InterPro" id="IPR013686">
    <property type="entry name" value="Polypept-transport_assoc_ShlB"/>
</dbReference>
<dbReference type="Pfam" id="PF08479">
    <property type="entry name" value="POTRA_2"/>
    <property type="match status" value="1"/>
</dbReference>
<feature type="compositionally biased region" description="Pro residues" evidence="4">
    <location>
        <begin position="39"/>
        <end position="49"/>
    </location>
</feature>
<feature type="domain" description="Polypeptide-transport-associated ShlB-type" evidence="7">
    <location>
        <begin position="69"/>
        <end position="141"/>
    </location>
</feature>
<dbReference type="Proteomes" id="UP000788153">
    <property type="component" value="Unassembled WGS sequence"/>
</dbReference>
<evidence type="ECO:0000256" key="5">
    <source>
        <dbReference type="SAM" id="SignalP"/>
    </source>
</evidence>
<evidence type="ECO:0000313" key="9">
    <source>
        <dbReference type="Proteomes" id="UP000788153"/>
    </source>
</evidence>
<accession>A0ABX0U5T3</accession>
<keyword evidence="1" id="KW-0472">Membrane</keyword>
<evidence type="ECO:0000259" key="6">
    <source>
        <dbReference type="Pfam" id="PF03865"/>
    </source>
</evidence>
<reference evidence="8 9" key="1">
    <citation type="submission" date="2020-03" db="EMBL/GenBank/DDBJ databases">
        <title>Genomic Encyclopedia of Type Strains, Phase IV (KMG-IV): sequencing the most valuable type-strain genomes for metagenomic binning, comparative biology and taxonomic classification.</title>
        <authorList>
            <person name="Goeker M."/>
        </authorList>
    </citation>
    <scope>NUCLEOTIDE SEQUENCE [LARGE SCALE GENOMIC DNA]</scope>
    <source>
        <strain evidence="8 9">DSM 22753</strain>
    </source>
</reference>
<evidence type="ECO:0000256" key="2">
    <source>
        <dbReference type="ARBA" id="ARBA00022692"/>
    </source>
</evidence>
<dbReference type="PANTHER" id="PTHR34597:SF6">
    <property type="entry name" value="BLR6126 PROTEIN"/>
    <property type="match status" value="1"/>
</dbReference>
<keyword evidence="1" id="KW-1134">Transmembrane beta strand</keyword>
<sequence>MVKFSVAAAVLLTMAAPSWSQEVLDRTDPSVQERSVPSPDLPTPDPKPPITVEAPSGTSAATTTAVAVGAVTLVGLDRLTPADFTDIIADHVGRTLPGDELARLATRIAQRARARGLVFASAWIAPQRMTAGVLVVHIDEGRIDRIRIEGDQNAAVAATLAPLANGRAPTLDEVERRLLIAGDIEGIYVRRSRFVRDANSGVLVVDVDASRVVARAVLENDGSAPIGPEKLQLDVAANALLFSDDTLAVTYVTTPFEPEELQYGRVRYAKRMTDQGTELGVVASISSTAPGAYLTDREIEGQSWSTGISLLQPIWRRRTASLWFDAEFAVRNLRQSRRDIRVREDRVTTFRAGLSGNALAAGGRLRINATVTRGLDGLGASRAGDPMRSRDDADGTFTALYVWTDWIRDLGSDFSTRLAARGQISSDPLLLSEEIGLGGTGFLRAYDYNERSGDEGAMASAELRYDIAKPLGIARRAQLFAYLDGGRVTNLGPDGNSGSLASGGGGIRSYVTRGLNVELEVAVPMAGDRFDSGQADPQINFRIAKSF</sequence>
<feature type="domain" description="Haemolysin activator HlyB C-terminal" evidence="6">
    <location>
        <begin position="200"/>
        <end position="508"/>
    </location>
</feature>
<keyword evidence="2" id="KW-0812">Transmembrane</keyword>
<organism evidence="8 9">
    <name type="scientific">Sphingomonas japonica</name>
    <dbReference type="NCBI Taxonomy" id="511662"/>
    <lineage>
        <taxon>Bacteria</taxon>
        <taxon>Pseudomonadati</taxon>
        <taxon>Pseudomonadota</taxon>
        <taxon>Alphaproteobacteria</taxon>
        <taxon>Sphingomonadales</taxon>
        <taxon>Sphingomonadaceae</taxon>
        <taxon>Sphingomonas</taxon>
    </lineage>
</organism>
<gene>
    <name evidence="8" type="ORF">FHT01_002154</name>
</gene>
<dbReference type="PANTHER" id="PTHR34597">
    <property type="entry name" value="SLR1661 PROTEIN"/>
    <property type="match status" value="1"/>
</dbReference>
<dbReference type="RefSeq" id="WP_166745483.1">
    <property type="nucleotide sequence ID" value="NZ_BAAAEV010000001.1"/>
</dbReference>
<evidence type="ECO:0000256" key="1">
    <source>
        <dbReference type="ARBA" id="ARBA00022452"/>
    </source>
</evidence>
<evidence type="ECO:0000259" key="7">
    <source>
        <dbReference type="Pfam" id="PF08479"/>
    </source>
</evidence>